<gene>
    <name evidence="3" type="ORF">DTO57_10425</name>
</gene>
<dbReference type="GO" id="GO:0016616">
    <property type="term" value="F:oxidoreductase activity, acting on the CH-OH group of donors, NAD or NADP as acceptor"/>
    <property type="evidence" value="ECO:0007669"/>
    <property type="project" value="TreeGrafter"/>
</dbReference>
<dbReference type="EMBL" id="QORO01000003">
    <property type="protein sequence ID" value="RCK58565.1"/>
    <property type="molecule type" value="Genomic_DNA"/>
</dbReference>
<feature type="compositionally biased region" description="Basic residues" evidence="2">
    <location>
        <begin position="23"/>
        <end position="35"/>
    </location>
</feature>
<evidence type="ECO:0000313" key="4">
    <source>
        <dbReference type="Proteomes" id="UP000253508"/>
    </source>
</evidence>
<organism evidence="3 4">
    <name type="scientific">Microbacterium sorbitolivorans</name>
    <dbReference type="NCBI Taxonomy" id="1867410"/>
    <lineage>
        <taxon>Bacteria</taxon>
        <taxon>Bacillati</taxon>
        <taxon>Actinomycetota</taxon>
        <taxon>Actinomycetes</taxon>
        <taxon>Micrococcales</taxon>
        <taxon>Microbacteriaceae</taxon>
        <taxon>Microbacterium</taxon>
    </lineage>
</organism>
<dbReference type="Gene3D" id="3.40.50.720">
    <property type="entry name" value="NAD(P)-binding Rossmann-like Domain"/>
    <property type="match status" value="1"/>
</dbReference>
<dbReference type="OrthoDB" id="9792003at2"/>
<name>A0A367XY43_9MICO</name>
<dbReference type="Proteomes" id="UP000253508">
    <property type="component" value="Unassembled WGS sequence"/>
</dbReference>
<comment type="caution">
    <text evidence="3">The sequence shown here is derived from an EMBL/GenBank/DDBJ whole genome shotgun (WGS) entry which is preliminary data.</text>
</comment>
<dbReference type="PRINTS" id="PR00081">
    <property type="entry name" value="GDHRDH"/>
</dbReference>
<dbReference type="Pfam" id="PF00106">
    <property type="entry name" value="adh_short"/>
    <property type="match status" value="1"/>
</dbReference>
<dbReference type="CDD" id="cd05233">
    <property type="entry name" value="SDR_c"/>
    <property type="match status" value="1"/>
</dbReference>
<feature type="region of interest" description="Disordered" evidence="2">
    <location>
        <begin position="1"/>
        <end position="43"/>
    </location>
</feature>
<dbReference type="AlphaFoldDB" id="A0A367XY43"/>
<dbReference type="InterPro" id="IPR036291">
    <property type="entry name" value="NAD(P)-bd_dom_sf"/>
</dbReference>
<keyword evidence="4" id="KW-1185">Reference proteome</keyword>
<dbReference type="SUPFAM" id="SSF51735">
    <property type="entry name" value="NAD(P)-binding Rossmann-fold domains"/>
    <property type="match status" value="1"/>
</dbReference>
<proteinExistence type="inferred from homology"/>
<evidence type="ECO:0000313" key="3">
    <source>
        <dbReference type="EMBL" id="RCK58565.1"/>
    </source>
</evidence>
<sequence>MGRRGNGRRPEARDRRGIARSRGGPRQHPLRRPGLLHRSASNRPLRARCRGGRWHDRARRGPARGPYRRALLILVLLRPRKPLFFPRPPRNAFVRAPLVTSGRRRKYMPEQDSDAVGRVIVTGGSSSLGAAVVDAVRAAGGLPAVIDRVPLADNGATPFALADVSNRVDMDHAIAALAAELDGFDALVTAAGIGPGGSGEGDPAEWERAIGTHLIGTIAAVRAAVPYLDPVRGRVIIVAVTPGGSGTGYSAPYRASEWGVRQFSRDLTENLHGGYSVTTILAEENRVPFSDSGSNGLAPGALCDSPVDVAETTRAIMIALRQPRDADIAELVVRPRKGGR</sequence>
<feature type="compositionally biased region" description="Basic and acidic residues" evidence="2">
    <location>
        <begin position="8"/>
        <end position="17"/>
    </location>
</feature>
<protein>
    <submittedName>
        <fullName evidence="3">SDR family NAD(P)-dependent oxidoreductase</fullName>
    </submittedName>
</protein>
<evidence type="ECO:0000256" key="2">
    <source>
        <dbReference type="SAM" id="MobiDB-lite"/>
    </source>
</evidence>
<dbReference type="InterPro" id="IPR002347">
    <property type="entry name" value="SDR_fam"/>
</dbReference>
<accession>A0A367XY43</accession>
<reference evidence="3 4" key="1">
    <citation type="submission" date="2018-07" db="EMBL/GenBank/DDBJ databases">
        <title>Microbacterium endoborsara sp. nov., a novel actinobacterium isolated from Borszczowia aralocaspica.</title>
        <authorList>
            <person name="An D."/>
        </authorList>
    </citation>
    <scope>NUCLEOTIDE SEQUENCE [LARGE SCALE GENOMIC DNA]</scope>
    <source>
        <strain evidence="3 4">C1.15228</strain>
    </source>
</reference>
<comment type="similarity">
    <text evidence="1">Belongs to the short-chain dehydrogenases/reductases (SDR) family.</text>
</comment>
<dbReference type="PANTHER" id="PTHR42760:SF135">
    <property type="entry name" value="BLL7886 PROTEIN"/>
    <property type="match status" value="1"/>
</dbReference>
<dbReference type="GO" id="GO:0030497">
    <property type="term" value="P:fatty acid elongation"/>
    <property type="evidence" value="ECO:0007669"/>
    <property type="project" value="TreeGrafter"/>
</dbReference>
<evidence type="ECO:0000256" key="1">
    <source>
        <dbReference type="ARBA" id="ARBA00006484"/>
    </source>
</evidence>
<dbReference type="PANTHER" id="PTHR42760">
    <property type="entry name" value="SHORT-CHAIN DEHYDROGENASES/REDUCTASES FAMILY MEMBER"/>
    <property type="match status" value="1"/>
</dbReference>